<reference evidence="1 2" key="1">
    <citation type="submission" date="2019-06" db="EMBL/GenBank/DDBJ databases">
        <authorList>
            <person name="Palmer J.M."/>
        </authorList>
    </citation>
    <scope>NUCLEOTIDE SEQUENCE [LARGE SCALE GENOMIC DNA]</scope>
    <source>
        <strain evidence="1 2">TWF102</strain>
    </source>
</reference>
<proteinExistence type="predicted"/>
<dbReference type="EMBL" id="WIQW01000011">
    <property type="protein sequence ID" value="KAF3107056.1"/>
    <property type="molecule type" value="Genomic_DNA"/>
</dbReference>
<evidence type="ECO:0000313" key="1">
    <source>
        <dbReference type="EMBL" id="KAF3107056.1"/>
    </source>
</evidence>
<evidence type="ECO:0000313" key="2">
    <source>
        <dbReference type="Proteomes" id="UP000475325"/>
    </source>
</evidence>
<dbReference type="Proteomes" id="UP000475325">
    <property type="component" value="Unassembled WGS sequence"/>
</dbReference>
<organism evidence="1 2">
    <name type="scientific">Orbilia oligospora</name>
    <name type="common">Nematode-trapping fungus</name>
    <name type="synonym">Arthrobotrys oligospora</name>
    <dbReference type="NCBI Taxonomy" id="2813651"/>
    <lineage>
        <taxon>Eukaryota</taxon>
        <taxon>Fungi</taxon>
        <taxon>Dikarya</taxon>
        <taxon>Ascomycota</taxon>
        <taxon>Pezizomycotina</taxon>
        <taxon>Orbiliomycetes</taxon>
        <taxon>Orbiliales</taxon>
        <taxon>Orbiliaceae</taxon>
        <taxon>Orbilia</taxon>
    </lineage>
</organism>
<comment type="caution">
    <text evidence="1">The sequence shown here is derived from an EMBL/GenBank/DDBJ whole genome shotgun (WGS) entry which is preliminary data.</text>
</comment>
<gene>
    <name evidence="1" type="ORF">TWF102_000897</name>
</gene>
<name>A0A7C8JG55_ORBOL</name>
<accession>A0A7C8JG55</accession>
<protein>
    <recommendedName>
        <fullName evidence="3">F-box domain-containing protein</fullName>
    </recommendedName>
</protein>
<sequence>MKSHSSCINPTKLLFSLHCITSRLQDRGANSRAVDLKFYRIDPLTPGLDVRIYSAMNPKVSICSLPTELHAQILEYLSDDFTYQAIASCALPFWGDIIRESPRLQRSRYVRFQSAWQNAVAIHRAVGETSGRFAFCCAVRNRVIEKYSMAWDPQRLSEGLRDGGILVSMKDIPESWGEIDITDSFILDEHFLLPFRGTLAQDLKLPGEDVSVSKSHVDSDLRTSFLNIWVNQLTSSGRFKNFQKLTIFPSHLDDMTLRSLLKYIVRKIDKALQKTGVDIERTHYFKLWPHHRSYDLEVMV</sequence>
<dbReference type="AlphaFoldDB" id="A0A7C8JG55"/>
<evidence type="ECO:0008006" key="3">
    <source>
        <dbReference type="Google" id="ProtNLM"/>
    </source>
</evidence>